<evidence type="ECO:0000259" key="10">
    <source>
        <dbReference type="Pfam" id="PF22842"/>
    </source>
</evidence>
<dbReference type="EMBL" id="FRFG01000007">
    <property type="protein sequence ID" value="SHO54734.1"/>
    <property type="molecule type" value="Genomic_DNA"/>
</dbReference>
<dbReference type="Proteomes" id="UP000184600">
    <property type="component" value="Unassembled WGS sequence"/>
</dbReference>
<dbReference type="PANTHER" id="PTHR40088">
    <property type="entry name" value="PECTATE LYASE (EUROFUNG)"/>
    <property type="match status" value="1"/>
</dbReference>
<keyword evidence="4" id="KW-0479">Metal-binding</keyword>
<dbReference type="GO" id="GO:0046872">
    <property type="term" value="F:metal ion binding"/>
    <property type="evidence" value="ECO:0007669"/>
    <property type="project" value="UniProtKB-KW"/>
</dbReference>
<keyword evidence="7 11" id="KW-0456">Lyase</keyword>
<evidence type="ECO:0000256" key="5">
    <source>
        <dbReference type="ARBA" id="ARBA00022729"/>
    </source>
</evidence>
<proteinExistence type="inferred from homology"/>
<dbReference type="Pfam" id="PF22842">
    <property type="entry name" value="Pel9A-like_beta_helix"/>
    <property type="match status" value="1"/>
</dbReference>
<dbReference type="InterPro" id="IPR011050">
    <property type="entry name" value="Pectin_lyase_fold/virulence"/>
</dbReference>
<keyword evidence="6" id="KW-0106">Calcium</keyword>
<gene>
    <name evidence="11" type="primary">pelL_1</name>
    <name evidence="11" type="ORF">VQ7734_00452</name>
</gene>
<dbReference type="AlphaFoldDB" id="A0A1M7YQ61"/>
<evidence type="ECO:0000256" key="1">
    <source>
        <dbReference type="ARBA" id="ARBA00001913"/>
    </source>
</evidence>
<feature type="signal peptide" evidence="9">
    <location>
        <begin position="1"/>
        <end position="20"/>
    </location>
</feature>
<comment type="cofactor">
    <cofactor evidence="1">
        <name>Ca(2+)</name>
        <dbReference type="ChEBI" id="CHEBI:29108"/>
    </cofactor>
</comment>
<accession>A0A1M7YQ61</accession>
<evidence type="ECO:0000256" key="2">
    <source>
        <dbReference type="ARBA" id="ARBA00004613"/>
    </source>
</evidence>
<reference evidence="12" key="1">
    <citation type="submission" date="2016-12" db="EMBL/GenBank/DDBJ databases">
        <authorList>
            <person name="Rodrigo-Torres L."/>
            <person name="Arahal R.D."/>
            <person name="Lucena T."/>
        </authorList>
    </citation>
    <scope>NUCLEOTIDE SEQUENCE [LARGE SCALE GENOMIC DNA]</scope>
</reference>
<feature type="chain" id="PRO_5012410205" evidence="9">
    <location>
        <begin position="21"/>
        <end position="436"/>
    </location>
</feature>
<evidence type="ECO:0000256" key="3">
    <source>
        <dbReference type="ARBA" id="ARBA00022525"/>
    </source>
</evidence>
<dbReference type="EC" id="4.2.2.2" evidence="11"/>
<dbReference type="GO" id="GO:0030570">
    <property type="term" value="F:pectate lyase activity"/>
    <property type="evidence" value="ECO:0007669"/>
    <property type="project" value="UniProtKB-EC"/>
</dbReference>
<comment type="subcellular location">
    <subcellularLocation>
        <location evidence="2">Secreted</location>
    </subcellularLocation>
</comment>
<keyword evidence="5 9" id="KW-0732">Signal</keyword>
<name>A0A1M7YQ61_9VIBR</name>
<dbReference type="InterPro" id="IPR012334">
    <property type="entry name" value="Pectin_lyas_fold"/>
</dbReference>
<dbReference type="RefSeq" id="WP_073579644.1">
    <property type="nucleotide sequence ID" value="NZ_AP024897.1"/>
</dbReference>
<evidence type="ECO:0000256" key="8">
    <source>
        <dbReference type="ARBA" id="ARBA00038263"/>
    </source>
</evidence>
<feature type="domain" description="Pel9A-like right handed beta-helix region" evidence="10">
    <location>
        <begin position="14"/>
        <end position="347"/>
    </location>
</feature>
<evidence type="ECO:0000313" key="11">
    <source>
        <dbReference type="EMBL" id="SHO54734.1"/>
    </source>
</evidence>
<dbReference type="SUPFAM" id="SSF51126">
    <property type="entry name" value="Pectin lyase-like"/>
    <property type="match status" value="1"/>
</dbReference>
<keyword evidence="3" id="KW-0964">Secreted</keyword>
<dbReference type="PANTHER" id="PTHR40088:SF1">
    <property type="entry name" value="PECTATE LYASE PEL9"/>
    <property type="match status" value="1"/>
</dbReference>
<organism evidence="11 12">
    <name type="scientific">Vibrio quintilis</name>
    <dbReference type="NCBI Taxonomy" id="1117707"/>
    <lineage>
        <taxon>Bacteria</taxon>
        <taxon>Pseudomonadati</taxon>
        <taxon>Pseudomonadota</taxon>
        <taxon>Gammaproteobacteria</taxon>
        <taxon>Vibrionales</taxon>
        <taxon>Vibrionaceae</taxon>
        <taxon>Vibrio</taxon>
    </lineage>
</organism>
<dbReference type="STRING" id="1117707.VQ7734_00452"/>
<evidence type="ECO:0000256" key="6">
    <source>
        <dbReference type="ARBA" id="ARBA00022837"/>
    </source>
</evidence>
<dbReference type="Gene3D" id="2.160.20.10">
    <property type="entry name" value="Single-stranded right-handed beta-helix, Pectin lyase-like"/>
    <property type="match status" value="1"/>
</dbReference>
<evidence type="ECO:0000256" key="9">
    <source>
        <dbReference type="SAM" id="SignalP"/>
    </source>
</evidence>
<keyword evidence="12" id="KW-1185">Reference proteome</keyword>
<dbReference type="InterPro" id="IPR052052">
    <property type="entry name" value="Polysaccharide_Lyase_9"/>
</dbReference>
<protein>
    <submittedName>
        <fullName evidence="11">Pectate lyase L</fullName>
        <ecNumber evidence="11">4.2.2.2</ecNumber>
    </submittedName>
</protein>
<comment type="similarity">
    <text evidence="8">Belongs to the polysaccharide lyase 9 family.</text>
</comment>
<dbReference type="InterPro" id="IPR053868">
    <property type="entry name" value="Pel9A-like_beta_helix"/>
</dbReference>
<evidence type="ECO:0000256" key="4">
    <source>
        <dbReference type="ARBA" id="ARBA00022723"/>
    </source>
</evidence>
<sequence>MNKVWLIPLAAITIPYAAFAKDIYISPHGSDNNSGTLSSPLKTIMAAQKKASEGDTVYIRGGTYHPDNSNITQHQGLRAIVNNITKNKIKYINYPGERPVFDFSKVKPVNYRVTAFLIRGDHNVFKGFDVVGVQVTITDKRTQSEAFMVKKGDYNRFENLAIHDGMGIGWYLTEGKNNEVINVDAYNNRGLNEYSDGNVDGFGIHPRDASSTGNIIRSCRAWFNSDDGFDLIHAQAAVTIEKSWAFYNGYSKKFKALADGNGFKAGGYGRNGSAIPSVIPTHTIRFNLSVGNRAAGFYANHQIGGQKWLNNTAIGNHSANYNMLSTKSDNLTDVPGYGHYMRNNLGFKGHKEVINLGDENSNDLSYNYFDLPVTVSAADFVSLDETQLMKSRQSDGSLPHIKYANLKTGSDLIDAGTYAGYKYHGASPDLGAFESK</sequence>
<evidence type="ECO:0000313" key="12">
    <source>
        <dbReference type="Proteomes" id="UP000184600"/>
    </source>
</evidence>
<evidence type="ECO:0000256" key="7">
    <source>
        <dbReference type="ARBA" id="ARBA00023239"/>
    </source>
</evidence>
<dbReference type="GO" id="GO:0005576">
    <property type="term" value="C:extracellular region"/>
    <property type="evidence" value="ECO:0007669"/>
    <property type="project" value="UniProtKB-SubCell"/>
</dbReference>